<sequence length="133" mass="13586">MILLQAEGVLYSMSAVARGCLQAFARVLPDLVMRGCATARDSDNGGPEPSRGSRAPSPSAPRRPVVCYGVVAEVEGAEEPPIPGGRAHVASLVSCTPSQGPGVRESRGSSGVVSSLARAECGQELQILTVVAS</sequence>
<evidence type="ECO:0000313" key="2">
    <source>
        <dbReference type="EMBL" id="CAK0833740.1"/>
    </source>
</evidence>
<dbReference type="EMBL" id="CAUYUJ010012314">
    <property type="protein sequence ID" value="CAK0833740.1"/>
    <property type="molecule type" value="Genomic_DNA"/>
</dbReference>
<feature type="compositionally biased region" description="Low complexity" evidence="1">
    <location>
        <begin position="45"/>
        <end position="63"/>
    </location>
</feature>
<reference evidence="2" key="1">
    <citation type="submission" date="2023-10" db="EMBL/GenBank/DDBJ databases">
        <authorList>
            <person name="Chen Y."/>
            <person name="Shah S."/>
            <person name="Dougan E. K."/>
            <person name="Thang M."/>
            <person name="Chan C."/>
        </authorList>
    </citation>
    <scope>NUCLEOTIDE SEQUENCE [LARGE SCALE GENOMIC DNA]</scope>
</reference>
<evidence type="ECO:0000256" key="1">
    <source>
        <dbReference type="SAM" id="MobiDB-lite"/>
    </source>
</evidence>
<comment type="caution">
    <text evidence="2">The sequence shown here is derived from an EMBL/GenBank/DDBJ whole genome shotgun (WGS) entry which is preliminary data.</text>
</comment>
<gene>
    <name evidence="2" type="ORF">PCOR1329_LOCUS31339</name>
</gene>
<keyword evidence="3" id="KW-1185">Reference proteome</keyword>
<protein>
    <submittedName>
        <fullName evidence="2">Uncharacterized protein</fullName>
    </submittedName>
</protein>
<accession>A0ABN9SPD7</accession>
<proteinExistence type="predicted"/>
<feature type="region of interest" description="Disordered" evidence="1">
    <location>
        <begin position="37"/>
        <end position="63"/>
    </location>
</feature>
<organism evidence="2 3">
    <name type="scientific">Prorocentrum cordatum</name>
    <dbReference type="NCBI Taxonomy" id="2364126"/>
    <lineage>
        <taxon>Eukaryota</taxon>
        <taxon>Sar</taxon>
        <taxon>Alveolata</taxon>
        <taxon>Dinophyceae</taxon>
        <taxon>Prorocentrales</taxon>
        <taxon>Prorocentraceae</taxon>
        <taxon>Prorocentrum</taxon>
    </lineage>
</organism>
<evidence type="ECO:0000313" key="3">
    <source>
        <dbReference type="Proteomes" id="UP001189429"/>
    </source>
</evidence>
<name>A0ABN9SPD7_9DINO</name>
<dbReference type="Proteomes" id="UP001189429">
    <property type="component" value="Unassembled WGS sequence"/>
</dbReference>